<keyword evidence="2" id="KW-1185">Reference proteome</keyword>
<reference evidence="1" key="1">
    <citation type="submission" date="2021-06" db="EMBL/GenBank/DDBJ databases">
        <authorList>
            <person name="Kallberg Y."/>
            <person name="Tangrot J."/>
            <person name="Rosling A."/>
        </authorList>
    </citation>
    <scope>NUCLEOTIDE SEQUENCE</scope>
    <source>
        <strain evidence="1">MA453B</strain>
    </source>
</reference>
<evidence type="ECO:0000313" key="1">
    <source>
        <dbReference type="EMBL" id="CAG8476862.1"/>
    </source>
</evidence>
<comment type="caution">
    <text evidence="1">The sequence shown here is derived from an EMBL/GenBank/DDBJ whole genome shotgun (WGS) entry which is preliminary data.</text>
</comment>
<dbReference type="OrthoDB" id="270318at2759"/>
<gene>
    <name evidence="1" type="ORF">DERYTH_LOCUS1730</name>
</gene>
<dbReference type="EMBL" id="CAJVPY010000499">
    <property type="protein sequence ID" value="CAG8476862.1"/>
    <property type="molecule type" value="Genomic_DNA"/>
</dbReference>
<organism evidence="1 2">
    <name type="scientific">Dentiscutata erythropus</name>
    <dbReference type="NCBI Taxonomy" id="1348616"/>
    <lineage>
        <taxon>Eukaryota</taxon>
        <taxon>Fungi</taxon>
        <taxon>Fungi incertae sedis</taxon>
        <taxon>Mucoromycota</taxon>
        <taxon>Glomeromycotina</taxon>
        <taxon>Glomeromycetes</taxon>
        <taxon>Diversisporales</taxon>
        <taxon>Gigasporaceae</taxon>
        <taxon>Dentiscutata</taxon>
    </lineage>
</organism>
<dbReference type="AlphaFoldDB" id="A0A9N8W7X9"/>
<dbReference type="Proteomes" id="UP000789405">
    <property type="component" value="Unassembled WGS sequence"/>
</dbReference>
<accession>A0A9N8W7X9</accession>
<evidence type="ECO:0000313" key="2">
    <source>
        <dbReference type="Proteomes" id="UP000789405"/>
    </source>
</evidence>
<sequence length="259" mass="30533">MADAFHLFENRLEIIGDSLMESFENVRNESSAIIASNCLGDIIKPEKNMKKQDVLHFLYSKVHQNNKEDTIMKILVMHKVDLHELENPVKYRFLKLSPIFYRWVIEIFGPCSEITKVCFDDILESRVCADLYLQQNPGQDIPGDMKESTFKAILSLYRDYCNEKVPFRIQHLQYLTKSREADIIQPFFEIALPNILHICKDNASKNRSNNKLKCDYKNEVDVNEWIKRLENLDDTSSENFKDLLAKFLEKDEYILRKRN</sequence>
<proteinExistence type="predicted"/>
<protein>
    <submittedName>
        <fullName evidence="1">17905_t:CDS:1</fullName>
    </submittedName>
</protein>
<name>A0A9N8W7X9_9GLOM</name>